<evidence type="ECO:0000313" key="2">
    <source>
        <dbReference type="EMBL" id="PSF37823.1"/>
    </source>
</evidence>
<organism evidence="2 3">
    <name type="scientific">Aphanothece hegewaldii CCALA 016</name>
    <dbReference type="NCBI Taxonomy" id="2107694"/>
    <lineage>
        <taxon>Bacteria</taxon>
        <taxon>Bacillati</taxon>
        <taxon>Cyanobacteriota</taxon>
        <taxon>Cyanophyceae</taxon>
        <taxon>Oscillatoriophycideae</taxon>
        <taxon>Chroococcales</taxon>
        <taxon>Aphanothecaceae</taxon>
        <taxon>Aphanothece</taxon>
    </lineage>
</organism>
<dbReference type="Proteomes" id="UP000239001">
    <property type="component" value="Unassembled WGS sequence"/>
</dbReference>
<reference evidence="2 3" key="2">
    <citation type="submission" date="2018-03" db="EMBL/GenBank/DDBJ databases">
        <authorList>
            <person name="Keele B.F."/>
        </authorList>
    </citation>
    <scope>NUCLEOTIDE SEQUENCE [LARGE SCALE GENOMIC DNA]</scope>
    <source>
        <strain evidence="2 3">CCALA 016</strain>
    </source>
</reference>
<accession>A0A2T1LZI6</accession>
<keyword evidence="3" id="KW-1185">Reference proteome</keyword>
<dbReference type="Pfam" id="PF04020">
    <property type="entry name" value="Phage_holin_4_2"/>
    <property type="match status" value="1"/>
</dbReference>
<reference evidence="2 3" key="1">
    <citation type="submission" date="2018-03" db="EMBL/GenBank/DDBJ databases">
        <title>The ancient ancestry and fast evolution of plastids.</title>
        <authorList>
            <person name="Moore K.R."/>
            <person name="Magnabosco C."/>
            <person name="Momper L."/>
            <person name="Gold D.A."/>
            <person name="Bosak T."/>
            <person name="Fournier G.P."/>
        </authorList>
    </citation>
    <scope>NUCLEOTIDE SEQUENCE [LARGE SCALE GENOMIC DNA]</scope>
    <source>
        <strain evidence="2 3">CCALA 016</strain>
    </source>
</reference>
<evidence type="ECO:0008006" key="4">
    <source>
        <dbReference type="Google" id="ProtNLM"/>
    </source>
</evidence>
<sequence length="125" mass="13043">MIGVFLSILVTAISLLVVDILFKGIVITSFPVALISGAVIGLVNAFVKPVISVLSLPLNLVTLGAFTLVINGICLALAAFLVPGFAVHGVLAFLFAPVILSAVNTFLTKYFAEKYPSLPPAEVSE</sequence>
<name>A0A2T1LZI6_9CHRO</name>
<dbReference type="RefSeq" id="WP_106456264.1">
    <property type="nucleotide sequence ID" value="NZ_PXOH01000006.1"/>
</dbReference>
<proteinExistence type="predicted"/>
<gene>
    <name evidence="2" type="ORF">C7H19_07510</name>
</gene>
<evidence type="ECO:0000313" key="3">
    <source>
        <dbReference type="Proteomes" id="UP000239001"/>
    </source>
</evidence>
<dbReference type="PANTHER" id="PTHR37309:SF1">
    <property type="entry name" value="SLR0284 PROTEIN"/>
    <property type="match status" value="1"/>
</dbReference>
<keyword evidence="1" id="KW-0472">Membrane</keyword>
<dbReference type="InterPro" id="IPR007165">
    <property type="entry name" value="Phage_holin_4_2"/>
</dbReference>
<feature type="transmembrane region" description="Helical" evidence="1">
    <location>
        <begin position="58"/>
        <end position="80"/>
    </location>
</feature>
<dbReference type="AlphaFoldDB" id="A0A2T1LZI6"/>
<comment type="caution">
    <text evidence="2">The sequence shown here is derived from an EMBL/GenBank/DDBJ whole genome shotgun (WGS) entry which is preliminary data.</text>
</comment>
<protein>
    <recommendedName>
        <fullName evidence="4">Phage holin family protein</fullName>
    </recommendedName>
</protein>
<feature type="transmembrane region" description="Helical" evidence="1">
    <location>
        <begin position="86"/>
        <end position="107"/>
    </location>
</feature>
<dbReference type="OrthoDB" id="516102at2"/>
<evidence type="ECO:0000256" key="1">
    <source>
        <dbReference type="SAM" id="Phobius"/>
    </source>
</evidence>
<keyword evidence="1" id="KW-0812">Transmembrane</keyword>
<dbReference type="PANTHER" id="PTHR37309">
    <property type="entry name" value="SLR0284 PROTEIN"/>
    <property type="match status" value="1"/>
</dbReference>
<feature type="transmembrane region" description="Helical" evidence="1">
    <location>
        <begin position="24"/>
        <end position="46"/>
    </location>
</feature>
<keyword evidence="1" id="KW-1133">Transmembrane helix</keyword>
<dbReference type="EMBL" id="PXOH01000006">
    <property type="protein sequence ID" value="PSF37823.1"/>
    <property type="molecule type" value="Genomic_DNA"/>
</dbReference>